<dbReference type="AlphaFoldDB" id="A0A0K2UU88"/>
<organism evidence="1">
    <name type="scientific">Lepeophtheirus salmonis</name>
    <name type="common">Salmon louse</name>
    <name type="synonym">Caligus salmonis</name>
    <dbReference type="NCBI Taxonomy" id="72036"/>
    <lineage>
        <taxon>Eukaryota</taxon>
        <taxon>Metazoa</taxon>
        <taxon>Ecdysozoa</taxon>
        <taxon>Arthropoda</taxon>
        <taxon>Crustacea</taxon>
        <taxon>Multicrustacea</taxon>
        <taxon>Hexanauplia</taxon>
        <taxon>Copepoda</taxon>
        <taxon>Siphonostomatoida</taxon>
        <taxon>Caligidae</taxon>
        <taxon>Lepeophtheirus</taxon>
    </lineage>
</organism>
<accession>A0A0K2UU88</accession>
<protein>
    <submittedName>
        <fullName evidence="1">Uncharacterized protein</fullName>
    </submittedName>
</protein>
<evidence type="ECO:0000313" key="1">
    <source>
        <dbReference type="EMBL" id="CDW41833.1"/>
    </source>
</evidence>
<reference evidence="1" key="1">
    <citation type="submission" date="2014-05" db="EMBL/GenBank/DDBJ databases">
        <authorList>
            <person name="Chronopoulou M."/>
        </authorList>
    </citation>
    <scope>NUCLEOTIDE SEQUENCE</scope>
    <source>
        <tissue evidence="1">Whole organism</tissue>
    </source>
</reference>
<feature type="non-terminal residue" evidence="1">
    <location>
        <position position="1"/>
    </location>
</feature>
<sequence length="105" mass="12285">IHPDLYKFLIINSGNSLEKLVLRRTQSLKDNDLIHIVEECKGLQNILLDESPSITIHSLRQFLEVQNELDAIQCWGCEKISCADYDSIESLKNQNNFEFLWDWHP</sequence>
<name>A0A0K2UU88_LEPSM</name>
<dbReference type="EMBL" id="HACA01024472">
    <property type="protein sequence ID" value="CDW41833.1"/>
    <property type="molecule type" value="Transcribed_RNA"/>
</dbReference>
<proteinExistence type="predicted"/>
<dbReference type="InterPro" id="IPR032675">
    <property type="entry name" value="LRR_dom_sf"/>
</dbReference>
<dbReference type="Gene3D" id="3.80.10.10">
    <property type="entry name" value="Ribonuclease Inhibitor"/>
    <property type="match status" value="1"/>
</dbReference>